<gene>
    <name evidence="1" type="ORF">ACGTZG_12655</name>
</gene>
<keyword evidence="2" id="KW-1185">Reference proteome</keyword>
<proteinExistence type="predicted"/>
<dbReference type="Proteomes" id="UP001605989">
    <property type="component" value="Unassembled WGS sequence"/>
</dbReference>
<dbReference type="EMBL" id="JBIEKR010000013">
    <property type="protein sequence ID" value="MFG6274034.1"/>
    <property type="molecule type" value="Genomic_DNA"/>
</dbReference>
<reference evidence="1 2" key="1">
    <citation type="submission" date="2024-10" db="EMBL/GenBank/DDBJ databases">
        <authorList>
            <person name="Sang B.-I."/>
            <person name="Prabhaharan D."/>
        </authorList>
    </citation>
    <scope>NUCLEOTIDE SEQUENCE [LARGE SCALE GENOMIC DNA]</scope>
    <source>
        <strain evidence="1 2">MH</strain>
    </source>
</reference>
<protein>
    <submittedName>
        <fullName evidence="1">Uncharacterized protein</fullName>
    </submittedName>
</protein>
<accession>A0ABW7DUM3</accession>
<evidence type="ECO:0000313" key="2">
    <source>
        <dbReference type="Proteomes" id="UP001605989"/>
    </source>
</evidence>
<name>A0ABW7DUM3_9FIRM</name>
<sequence>MTEIIDGNATFVVRKNATKDDINDIKTQTDSALYFHAGDSFNLPALIPAAFLTSSNTRIQFSIVLPKLIGDDVKTIVAQGEYRCRQNDNYIAGDATTYNHFITGTTDTVDRWSGNIINISIFNNDDKVAYPNSINNDTVGLYLNNVTIAFT</sequence>
<dbReference type="RefSeq" id="WP_113855180.1">
    <property type="nucleotide sequence ID" value="NZ_CP011940.1"/>
</dbReference>
<evidence type="ECO:0000313" key="1">
    <source>
        <dbReference type="EMBL" id="MFG6274034.1"/>
    </source>
</evidence>
<organism evidence="1 2">
    <name type="scientific">Megasphaera hexanoica</name>
    <dbReference type="NCBI Taxonomy" id="1675036"/>
    <lineage>
        <taxon>Bacteria</taxon>
        <taxon>Bacillati</taxon>
        <taxon>Bacillota</taxon>
        <taxon>Negativicutes</taxon>
        <taxon>Veillonellales</taxon>
        <taxon>Veillonellaceae</taxon>
        <taxon>Megasphaera</taxon>
    </lineage>
</organism>
<comment type="caution">
    <text evidence="1">The sequence shown here is derived from an EMBL/GenBank/DDBJ whole genome shotgun (WGS) entry which is preliminary data.</text>
</comment>